<proteinExistence type="predicted"/>
<sequence length="233" mass="27260">MPAHLQDQVPVFSANEMRLLHKKDAIGIINRLRNAPQDKSILCIPLCRLITCPLVRPIIEQDVRKLENDFVRGYRVGERVIYVSLYDAHDRETRVTGSEEVWLNPIWRRQNKRFEARLQADPDLLQFSQKFFHVYEGNHMVTAWTRHIQILHVDDPNWYFSPDCIILDGRQQHGLLLNAMNDINWAKSPKHLALHALLIMRIHLNLPGMVFGKLWRLLCRSVSRQSEGRTSTS</sequence>
<evidence type="ECO:0000313" key="1">
    <source>
        <dbReference type="EMBL" id="KAG0571650.1"/>
    </source>
</evidence>
<dbReference type="EMBL" id="CM026426">
    <property type="protein sequence ID" value="KAG0571650.1"/>
    <property type="molecule type" value="Genomic_DNA"/>
</dbReference>
<reference evidence="1" key="1">
    <citation type="submission" date="2020-06" db="EMBL/GenBank/DDBJ databases">
        <title>WGS assembly of Ceratodon purpureus strain R40.</title>
        <authorList>
            <person name="Carey S.B."/>
            <person name="Jenkins J."/>
            <person name="Shu S."/>
            <person name="Lovell J.T."/>
            <person name="Sreedasyam A."/>
            <person name="Maumus F."/>
            <person name="Tiley G.P."/>
            <person name="Fernandez-Pozo N."/>
            <person name="Barry K."/>
            <person name="Chen C."/>
            <person name="Wang M."/>
            <person name="Lipzen A."/>
            <person name="Daum C."/>
            <person name="Saski C.A."/>
            <person name="Payton A.C."/>
            <person name="Mcbreen J.C."/>
            <person name="Conrad R.E."/>
            <person name="Kollar L.M."/>
            <person name="Olsson S."/>
            <person name="Huttunen S."/>
            <person name="Landis J.B."/>
            <person name="Wickett N.J."/>
            <person name="Johnson M.G."/>
            <person name="Rensing S.A."/>
            <person name="Grimwood J."/>
            <person name="Schmutz J."/>
            <person name="Mcdaniel S.F."/>
        </authorList>
    </citation>
    <scope>NUCLEOTIDE SEQUENCE</scope>
    <source>
        <strain evidence="1">R40</strain>
    </source>
</reference>
<feature type="non-terminal residue" evidence="1">
    <location>
        <position position="233"/>
    </location>
</feature>
<evidence type="ECO:0000313" key="2">
    <source>
        <dbReference type="Proteomes" id="UP000822688"/>
    </source>
</evidence>
<accession>A0A8T0HLE2</accession>
<comment type="caution">
    <text evidence="1">The sequence shown here is derived from an EMBL/GenBank/DDBJ whole genome shotgun (WGS) entry which is preliminary data.</text>
</comment>
<organism evidence="1 2">
    <name type="scientific">Ceratodon purpureus</name>
    <name type="common">Fire moss</name>
    <name type="synonym">Dicranum purpureum</name>
    <dbReference type="NCBI Taxonomy" id="3225"/>
    <lineage>
        <taxon>Eukaryota</taxon>
        <taxon>Viridiplantae</taxon>
        <taxon>Streptophyta</taxon>
        <taxon>Embryophyta</taxon>
        <taxon>Bryophyta</taxon>
        <taxon>Bryophytina</taxon>
        <taxon>Bryopsida</taxon>
        <taxon>Dicranidae</taxon>
        <taxon>Pseudoditrichales</taxon>
        <taxon>Ditrichaceae</taxon>
        <taxon>Ceratodon</taxon>
    </lineage>
</organism>
<dbReference type="AlphaFoldDB" id="A0A8T0HLE2"/>
<name>A0A8T0HLE2_CERPU</name>
<protein>
    <submittedName>
        <fullName evidence="1">Uncharacterized protein</fullName>
    </submittedName>
</protein>
<gene>
    <name evidence="1" type="ORF">KC19_VG030900</name>
</gene>
<dbReference type="Proteomes" id="UP000822688">
    <property type="component" value="Chromosome V"/>
</dbReference>
<keyword evidence="2" id="KW-1185">Reference proteome</keyword>